<dbReference type="InterPro" id="IPR000504">
    <property type="entry name" value="RRM_dom"/>
</dbReference>
<feature type="compositionally biased region" description="Basic and acidic residues" evidence="2">
    <location>
        <begin position="119"/>
        <end position="128"/>
    </location>
</feature>
<evidence type="ECO:0000259" key="3">
    <source>
        <dbReference type="PROSITE" id="PS50102"/>
    </source>
</evidence>
<dbReference type="PANTHER" id="PTHR23147">
    <property type="entry name" value="SERINE/ARGININE RICH SPLICING FACTOR"/>
    <property type="match status" value="1"/>
</dbReference>
<dbReference type="SUPFAM" id="SSF54928">
    <property type="entry name" value="RNA-binding domain, RBD"/>
    <property type="match status" value="1"/>
</dbReference>
<feature type="domain" description="RRM" evidence="3">
    <location>
        <begin position="5"/>
        <end position="77"/>
    </location>
</feature>
<proteinExistence type="predicted"/>
<feature type="compositionally biased region" description="Basic and acidic residues" evidence="2">
    <location>
        <begin position="98"/>
        <end position="112"/>
    </location>
</feature>
<dbReference type="InterPro" id="IPR035979">
    <property type="entry name" value="RBD_domain_sf"/>
</dbReference>
<dbReference type="EMBL" id="JABANM010001556">
    <property type="protein sequence ID" value="KAF4754078.1"/>
    <property type="molecule type" value="Genomic_DNA"/>
</dbReference>
<protein>
    <recommendedName>
        <fullName evidence="3">RRM domain-containing protein</fullName>
    </recommendedName>
</protein>
<name>A0A7J6U9F8_PEROL</name>
<dbReference type="Proteomes" id="UP000574390">
    <property type="component" value="Unassembled WGS sequence"/>
</dbReference>
<feature type="region of interest" description="Disordered" evidence="2">
    <location>
        <begin position="52"/>
        <end position="128"/>
    </location>
</feature>
<organism evidence="4 5">
    <name type="scientific">Perkinsus olseni</name>
    <name type="common">Perkinsus atlanticus</name>
    <dbReference type="NCBI Taxonomy" id="32597"/>
    <lineage>
        <taxon>Eukaryota</taxon>
        <taxon>Sar</taxon>
        <taxon>Alveolata</taxon>
        <taxon>Perkinsozoa</taxon>
        <taxon>Perkinsea</taxon>
        <taxon>Perkinsida</taxon>
        <taxon>Perkinsidae</taxon>
        <taxon>Perkinsus</taxon>
    </lineage>
</organism>
<keyword evidence="1" id="KW-0694">RNA-binding</keyword>
<evidence type="ECO:0000313" key="5">
    <source>
        <dbReference type="Proteomes" id="UP000574390"/>
    </source>
</evidence>
<dbReference type="GO" id="GO:0003723">
    <property type="term" value="F:RNA binding"/>
    <property type="evidence" value="ECO:0007669"/>
    <property type="project" value="UniProtKB-UniRule"/>
</dbReference>
<gene>
    <name evidence="4" type="ORF">FOZ62_023657</name>
</gene>
<reference evidence="4 5" key="1">
    <citation type="submission" date="2020-04" db="EMBL/GenBank/DDBJ databases">
        <title>Perkinsus olseni comparative genomics.</title>
        <authorList>
            <person name="Bogema D.R."/>
        </authorList>
    </citation>
    <scope>NUCLEOTIDE SEQUENCE [LARGE SCALE GENOMIC DNA]</scope>
    <source>
        <strain evidence="4">ATCC PRA-205</strain>
    </source>
</reference>
<dbReference type="Gene3D" id="3.30.70.330">
    <property type="match status" value="1"/>
</dbReference>
<dbReference type="Pfam" id="PF00076">
    <property type="entry name" value="RRM_1"/>
    <property type="match status" value="1"/>
</dbReference>
<accession>A0A7J6U9F8</accession>
<sequence>MYSRNTLYVGNISSRTTERDIRDEFSEYGRIIRCYMPPGKNICFVEYDRERDAEDAHRGMSRAKIGGVSVTVEWAKAGPRSESRSKSRSPRKHNRRSSKSDDMNDSPSKRGENSNNRSPRKEGKDDRD</sequence>
<dbReference type="SMART" id="SM00360">
    <property type="entry name" value="RRM"/>
    <property type="match status" value="1"/>
</dbReference>
<feature type="compositionally biased region" description="Basic residues" evidence="2">
    <location>
        <begin position="86"/>
        <end position="97"/>
    </location>
</feature>
<dbReference type="PROSITE" id="PS50102">
    <property type="entry name" value="RRM"/>
    <property type="match status" value="1"/>
</dbReference>
<comment type="caution">
    <text evidence="4">The sequence shown here is derived from an EMBL/GenBank/DDBJ whole genome shotgun (WGS) entry which is preliminary data.</text>
</comment>
<evidence type="ECO:0000256" key="2">
    <source>
        <dbReference type="SAM" id="MobiDB-lite"/>
    </source>
</evidence>
<dbReference type="AlphaFoldDB" id="A0A7J6U9F8"/>
<evidence type="ECO:0000313" key="4">
    <source>
        <dbReference type="EMBL" id="KAF4754078.1"/>
    </source>
</evidence>
<evidence type="ECO:0000256" key="1">
    <source>
        <dbReference type="PROSITE-ProRule" id="PRU00176"/>
    </source>
</evidence>
<dbReference type="InterPro" id="IPR012677">
    <property type="entry name" value="Nucleotide-bd_a/b_plait_sf"/>
</dbReference>
<dbReference type="InterPro" id="IPR050907">
    <property type="entry name" value="SRSF"/>
</dbReference>